<dbReference type="SUPFAM" id="SSF54427">
    <property type="entry name" value="NTF2-like"/>
    <property type="match status" value="1"/>
</dbReference>
<dbReference type="InterPro" id="IPR013249">
    <property type="entry name" value="RNA_pol_sigma70_r4_t2"/>
</dbReference>
<dbReference type="Pfam" id="PF08281">
    <property type="entry name" value="Sigma70_r4_2"/>
    <property type="match status" value="1"/>
</dbReference>
<evidence type="ECO:0000256" key="3">
    <source>
        <dbReference type="ARBA" id="ARBA00023015"/>
    </source>
</evidence>
<accession>A0ABW2LE61</accession>
<dbReference type="InterPro" id="IPR032710">
    <property type="entry name" value="NTF2-like_dom_sf"/>
</dbReference>
<dbReference type="Pfam" id="PF04542">
    <property type="entry name" value="Sigma70_r2"/>
    <property type="match status" value="1"/>
</dbReference>
<dbReference type="InterPro" id="IPR052704">
    <property type="entry name" value="ECF_Sigma-70_Domain"/>
</dbReference>
<dbReference type="RefSeq" id="WP_380664981.1">
    <property type="nucleotide sequence ID" value="NZ_JBHTCJ010000002.1"/>
</dbReference>
<keyword evidence="3" id="KW-0805">Transcription regulation</keyword>
<comment type="similarity">
    <text evidence="1">Belongs to the sigma-70 factor family. ECF subfamily.</text>
</comment>
<comment type="caution">
    <text evidence="9">The sequence shown here is derived from an EMBL/GenBank/DDBJ whole genome shotgun (WGS) entry which is preliminary data.</text>
</comment>
<proteinExistence type="inferred from homology"/>
<protein>
    <submittedName>
        <fullName evidence="9">Sigma-70 family RNA polymerase sigma factor</fullName>
    </submittedName>
</protein>
<comment type="subunit">
    <text evidence="2">Interacts transiently with the RNA polymerase catalytic core formed by RpoA, RpoB, RpoC and RpoZ (2 alpha, 1 beta, 1 beta' and 1 omega subunit) to form the RNA polymerase holoenzyme that can initiate transcription.</text>
</comment>
<dbReference type="EMBL" id="JBHTCJ010000002">
    <property type="protein sequence ID" value="MFC7340788.1"/>
    <property type="molecule type" value="Genomic_DNA"/>
</dbReference>
<dbReference type="InterPro" id="IPR036388">
    <property type="entry name" value="WH-like_DNA-bd_sf"/>
</dbReference>
<dbReference type="Proteomes" id="UP001596504">
    <property type="component" value="Unassembled WGS sequence"/>
</dbReference>
<evidence type="ECO:0000313" key="9">
    <source>
        <dbReference type="EMBL" id="MFC7340788.1"/>
    </source>
</evidence>
<dbReference type="PANTHER" id="PTHR30173">
    <property type="entry name" value="SIGMA 19 FACTOR"/>
    <property type="match status" value="1"/>
</dbReference>
<evidence type="ECO:0000259" key="7">
    <source>
        <dbReference type="Pfam" id="PF04542"/>
    </source>
</evidence>
<dbReference type="InterPro" id="IPR007627">
    <property type="entry name" value="RNA_pol_sigma70_r2"/>
</dbReference>
<evidence type="ECO:0000256" key="2">
    <source>
        <dbReference type="ARBA" id="ARBA00011344"/>
    </source>
</evidence>
<dbReference type="Gene3D" id="1.10.1740.10">
    <property type="match status" value="1"/>
</dbReference>
<evidence type="ECO:0000256" key="4">
    <source>
        <dbReference type="ARBA" id="ARBA00023082"/>
    </source>
</evidence>
<dbReference type="Gene3D" id="1.10.10.10">
    <property type="entry name" value="Winged helix-like DNA-binding domain superfamily/Winged helix DNA-binding domain"/>
    <property type="match status" value="1"/>
</dbReference>
<evidence type="ECO:0000256" key="5">
    <source>
        <dbReference type="ARBA" id="ARBA00023163"/>
    </source>
</evidence>
<evidence type="ECO:0000313" key="10">
    <source>
        <dbReference type="Proteomes" id="UP001596504"/>
    </source>
</evidence>
<dbReference type="PANTHER" id="PTHR30173:SF43">
    <property type="entry name" value="ECF RNA POLYMERASE SIGMA FACTOR SIGI-RELATED"/>
    <property type="match status" value="1"/>
</dbReference>
<dbReference type="InterPro" id="IPR013325">
    <property type="entry name" value="RNA_pol_sigma_r2"/>
</dbReference>
<organism evidence="9 10">
    <name type="scientific">Saccharopolyspora griseoalba</name>
    <dbReference type="NCBI Taxonomy" id="1431848"/>
    <lineage>
        <taxon>Bacteria</taxon>
        <taxon>Bacillati</taxon>
        <taxon>Actinomycetota</taxon>
        <taxon>Actinomycetes</taxon>
        <taxon>Pseudonocardiales</taxon>
        <taxon>Pseudonocardiaceae</taxon>
        <taxon>Saccharopolyspora</taxon>
    </lineage>
</organism>
<sequence length="295" mass="31816">MDDSDVLARRFEEHRGRLRAVAFRMLGSSGEAEDAVQEAWLRVARADDEVLNLAGWLTTIVGRVCLDMLRARRARPEQPTDELPESGEGTPSPETEAVMADSVGLALFVVLDALEPAERLAFVLHDMFAVPFDEIAPIVQRSPAASRQLASRARRRVRAADAAAEPDPSRQREVVAAFLGAARDGDFEALLSVLDPDIVLRADAAAVSLSERTRGEHAMRLSPEARGADTVAETFAGRARGAQPALLAGAVGLAWAPRGKPRAVFAVTVRRGRISAIEIIADPEHIAELDPVLLD</sequence>
<dbReference type="SUPFAM" id="SSF88946">
    <property type="entry name" value="Sigma2 domain of RNA polymerase sigma factors"/>
    <property type="match status" value="1"/>
</dbReference>
<dbReference type="Gene3D" id="3.10.450.50">
    <property type="match status" value="1"/>
</dbReference>
<dbReference type="NCBIfam" id="TIGR02937">
    <property type="entry name" value="sigma70-ECF"/>
    <property type="match status" value="1"/>
</dbReference>
<evidence type="ECO:0000256" key="6">
    <source>
        <dbReference type="SAM" id="MobiDB-lite"/>
    </source>
</evidence>
<gene>
    <name evidence="9" type="ORF">ACFQRI_05130</name>
</gene>
<keyword evidence="5" id="KW-0804">Transcription</keyword>
<feature type="domain" description="RNA polymerase sigma factor 70 region 4 type 2" evidence="8">
    <location>
        <begin position="110"/>
        <end position="156"/>
    </location>
</feature>
<name>A0ABW2LE61_9PSEU</name>
<evidence type="ECO:0000259" key="8">
    <source>
        <dbReference type="Pfam" id="PF08281"/>
    </source>
</evidence>
<dbReference type="SUPFAM" id="SSF88659">
    <property type="entry name" value="Sigma3 and sigma4 domains of RNA polymerase sigma factors"/>
    <property type="match status" value="1"/>
</dbReference>
<keyword evidence="10" id="KW-1185">Reference proteome</keyword>
<feature type="domain" description="RNA polymerase sigma-70 region 2" evidence="7">
    <location>
        <begin position="11"/>
        <end position="73"/>
    </location>
</feature>
<reference evidence="10" key="1">
    <citation type="journal article" date="2019" name="Int. J. Syst. Evol. Microbiol.">
        <title>The Global Catalogue of Microorganisms (GCM) 10K type strain sequencing project: providing services to taxonomists for standard genome sequencing and annotation.</title>
        <authorList>
            <consortium name="The Broad Institute Genomics Platform"/>
            <consortium name="The Broad Institute Genome Sequencing Center for Infectious Disease"/>
            <person name="Wu L."/>
            <person name="Ma J."/>
        </authorList>
    </citation>
    <scope>NUCLEOTIDE SEQUENCE [LARGE SCALE GENOMIC DNA]</scope>
    <source>
        <strain evidence="10">WLHS5</strain>
    </source>
</reference>
<feature type="region of interest" description="Disordered" evidence="6">
    <location>
        <begin position="74"/>
        <end position="95"/>
    </location>
</feature>
<dbReference type="InterPro" id="IPR013324">
    <property type="entry name" value="RNA_pol_sigma_r3/r4-like"/>
</dbReference>
<evidence type="ECO:0000256" key="1">
    <source>
        <dbReference type="ARBA" id="ARBA00010641"/>
    </source>
</evidence>
<dbReference type="InterPro" id="IPR014284">
    <property type="entry name" value="RNA_pol_sigma-70_dom"/>
</dbReference>
<keyword evidence="4" id="KW-0731">Sigma factor</keyword>